<dbReference type="GO" id="GO:0032259">
    <property type="term" value="P:methylation"/>
    <property type="evidence" value="ECO:0007669"/>
    <property type="project" value="UniProtKB-KW"/>
</dbReference>
<dbReference type="InterPro" id="IPR053173">
    <property type="entry name" value="SAM-binding_MTase"/>
</dbReference>
<evidence type="ECO:0000313" key="3">
    <source>
        <dbReference type="Proteomes" id="UP001596547"/>
    </source>
</evidence>
<dbReference type="InterPro" id="IPR036390">
    <property type="entry name" value="WH_DNA-bd_sf"/>
</dbReference>
<dbReference type="RefSeq" id="WP_276306290.1">
    <property type="nucleotide sequence ID" value="NZ_CP119993.1"/>
</dbReference>
<dbReference type="CDD" id="cd02440">
    <property type="entry name" value="AdoMet_MTases"/>
    <property type="match status" value="1"/>
</dbReference>
<organism evidence="2 3">
    <name type="scientific">Halomarina halobia</name>
    <dbReference type="NCBI Taxonomy" id="3033386"/>
    <lineage>
        <taxon>Archaea</taxon>
        <taxon>Methanobacteriati</taxon>
        <taxon>Methanobacteriota</taxon>
        <taxon>Stenosarchaea group</taxon>
        <taxon>Halobacteria</taxon>
        <taxon>Halobacteriales</taxon>
        <taxon>Natronomonadaceae</taxon>
        <taxon>Halomarina</taxon>
    </lineage>
</organism>
<protein>
    <submittedName>
        <fullName evidence="2">SAM-dependent methyltransferase</fullName>
        <ecNumber evidence="2">2.1.1.-</ecNumber>
    </submittedName>
</protein>
<dbReference type="InterPro" id="IPR036388">
    <property type="entry name" value="WH-like_DNA-bd_sf"/>
</dbReference>
<dbReference type="Gene3D" id="3.40.50.150">
    <property type="entry name" value="Vaccinia Virus protein VP39"/>
    <property type="match status" value="1"/>
</dbReference>
<comment type="caution">
    <text evidence="2">The sequence shown here is derived from an EMBL/GenBank/DDBJ whole genome shotgun (WGS) entry which is preliminary data.</text>
</comment>
<keyword evidence="2" id="KW-0808">Transferase</keyword>
<dbReference type="EMBL" id="JBHTBF010000003">
    <property type="protein sequence ID" value="MFC7318875.1"/>
    <property type="molecule type" value="Genomic_DNA"/>
</dbReference>
<dbReference type="SUPFAM" id="SSF46785">
    <property type="entry name" value="Winged helix' DNA-binding domain"/>
    <property type="match status" value="1"/>
</dbReference>
<dbReference type="InterPro" id="IPR029063">
    <property type="entry name" value="SAM-dependent_MTases_sf"/>
</dbReference>
<dbReference type="Pfam" id="PF13649">
    <property type="entry name" value="Methyltransf_25"/>
    <property type="match status" value="1"/>
</dbReference>
<reference evidence="2 3" key="1">
    <citation type="journal article" date="2019" name="Int. J. Syst. Evol. Microbiol.">
        <title>The Global Catalogue of Microorganisms (GCM) 10K type strain sequencing project: providing services to taxonomists for standard genome sequencing and annotation.</title>
        <authorList>
            <consortium name="The Broad Institute Genomics Platform"/>
            <consortium name="The Broad Institute Genome Sequencing Center for Infectious Disease"/>
            <person name="Wu L."/>
            <person name="Ma J."/>
        </authorList>
    </citation>
    <scope>NUCLEOTIDE SEQUENCE [LARGE SCALE GENOMIC DNA]</scope>
    <source>
        <strain evidence="2 3">PSR21</strain>
    </source>
</reference>
<dbReference type="Gene3D" id="1.10.10.10">
    <property type="entry name" value="Winged helix-like DNA-binding domain superfamily/Winged helix DNA-binding domain"/>
    <property type="match status" value="1"/>
</dbReference>
<name>A0ABD6AFA5_9EURY</name>
<dbReference type="PANTHER" id="PTHR45128:SF1">
    <property type="entry name" value="S-ADENOSYLMETHIONINE-DEPENDENT METHYLTRANSFERASE RV2258C"/>
    <property type="match status" value="1"/>
</dbReference>
<dbReference type="EC" id="2.1.1.-" evidence="2"/>
<keyword evidence="3" id="KW-1185">Reference proteome</keyword>
<dbReference type="InterPro" id="IPR041698">
    <property type="entry name" value="Methyltransf_25"/>
</dbReference>
<sequence length="343" mass="38210">MDPVERLHSFVSGFHATYYVYTGVECELFEALVEPRTPDDLADRLDLHRPYVRRFCEVGLRWGLLSAEPRSDVDGTGSPVTFRLEEEFVTPLANADAPQYMGDVFRFAGTYLSEDYAAYPAYFGSGEERPFTARGAAFTDVVEGATRGLQVIFVGKLLPELLSALESRLSRGGRVLDLGCGTGHLACRLCDRYPDAEVVGLDLDGDAIERANERAARYGVSDRATFRTKDAVEVVGEYDAVVLFMSLHEIDPDGRRQLFERLRTVLTDDGVIAAFDEVYPEDDDQFDLPPFVAGVETQWSELVWGNEVPTRSEQRELLAAAGCEERISTTLAGRFVVYEGERV</sequence>
<feature type="domain" description="Methyltransferase" evidence="1">
    <location>
        <begin position="175"/>
        <end position="270"/>
    </location>
</feature>
<evidence type="ECO:0000313" key="2">
    <source>
        <dbReference type="EMBL" id="MFC7318875.1"/>
    </source>
</evidence>
<evidence type="ECO:0000259" key="1">
    <source>
        <dbReference type="Pfam" id="PF13649"/>
    </source>
</evidence>
<accession>A0ABD6AFA5</accession>
<dbReference type="PROSITE" id="PS51683">
    <property type="entry name" value="SAM_OMT_II"/>
    <property type="match status" value="1"/>
</dbReference>
<dbReference type="SUPFAM" id="SSF53335">
    <property type="entry name" value="S-adenosyl-L-methionine-dependent methyltransferases"/>
    <property type="match status" value="1"/>
</dbReference>
<dbReference type="PANTHER" id="PTHR45128">
    <property type="entry name" value="METHYLTRANSFERASE TYPE 11"/>
    <property type="match status" value="1"/>
</dbReference>
<dbReference type="GO" id="GO:0008168">
    <property type="term" value="F:methyltransferase activity"/>
    <property type="evidence" value="ECO:0007669"/>
    <property type="project" value="UniProtKB-KW"/>
</dbReference>
<dbReference type="Proteomes" id="UP001596547">
    <property type="component" value="Unassembled WGS sequence"/>
</dbReference>
<proteinExistence type="predicted"/>
<gene>
    <name evidence="2" type="ORF">ACFQPE_19025</name>
</gene>
<dbReference type="InterPro" id="IPR016461">
    <property type="entry name" value="COMT-like"/>
</dbReference>
<dbReference type="AlphaFoldDB" id="A0ABD6AFA5"/>
<dbReference type="GeneID" id="79316937"/>
<keyword evidence="2" id="KW-0489">Methyltransferase</keyword>